<dbReference type="InterPro" id="IPR036812">
    <property type="entry name" value="NAD(P)_OxRdtase_dom_sf"/>
</dbReference>
<dbReference type="KEGG" id="ngr:NAEGRDRAFT_44884"/>
<dbReference type="InterPro" id="IPR023210">
    <property type="entry name" value="NADP_OxRdtase_dom"/>
</dbReference>
<dbReference type="InterPro" id="IPR018170">
    <property type="entry name" value="Aldo/ket_reductase_CS"/>
</dbReference>
<keyword evidence="9" id="KW-1185">Reference proteome</keyword>
<accession>D2W426</accession>
<gene>
    <name evidence="8" type="ORF">NAEGRDRAFT_44884</name>
</gene>
<feature type="binding site" evidence="5">
    <location>
        <position position="118"/>
    </location>
    <ligand>
        <name>substrate</name>
    </ligand>
</feature>
<dbReference type="GO" id="GO:0016491">
    <property type="term" value="F:oxidoreductase activity"/>
    <property type="evidence" value="ECO:0007669"/>
    <property type="project" value="UniProtKB-KW"/>
</dbReference>
<proteinExistence type="inferred from homology"/>
<evidence type="ECO:0000256" key="3">
    <source>
        <dbReference type="ARBA" id="ARBA00023002"/>
    </source>
</evidence>
<evidence type="ECO:0000259" key="7">
    <source>
        <dbReference type="Pfam" id="PF00248"/>
    </source>
</evidence>
<evidence type="ECO:0000313" key="9">
    <source>
        <dbReference type="Proteomes" id="UP000006671"/>
    </source>
</evidence>
<feature type="site" description="Lowers pKa of active site Tyr" evidence="6">
    <location>
        <position position="85"/>
    </location>
</feature>
<dbReference type="InParanoid" id="D2W426"/>
<dbReference type="AlphaFoldDB" id="D2W426"/>
<organism evidence="9">
    <name type="scientific">Naegleria gruberi</name>
    <name type="common">Amoeba</name>
    <dbReference type="NCBI Taxonomy" id="5762"/>
    <lineage>
        <taxon>Eukaryota</taxon>
        <taxon>Discoba</taxon>
        <taxon>Heterolobosea</taxon>
        <taxon>Tetramitia</taxon>
        <taxon>Eutetramitia</taxon>
        <taxon>Vahlkampfiidae</taxon>
        <taxon>Naegleria</taxon>
    </lineage>
</organism>
<dbReference type="OMA" id="LWNSQHH"/>
<comment type="similarity">
    <text evidence="1">Belongs to the aldo/keto reductase family.</text>
</comment>
<evidence type="ECO:0000256" key="4">
    <source>
        <dbReference type="PIRSR" id="PIRSR000097-1"/>
    </source>
</evidence>
<dbReference type="EMBL" id="GG738936">
    <property type="protein sequence ID" value="EFC36188.1"/>
    <property type="molecule type" value="Genomic_DNA"/>
</dbReference>
<dbReference type="PROSITE" id="PS00798">
    <property type="entry name" value="ALDOKETO_REDUCTASE_1"/>
    <property type="match status" value="1"/>
</dbReference>
<dbReference type="VEuPathDB" id="AmoebaDB:NAEGRDRAFT_44884"/>
<protein>
    <submittedName>
        <fullName evidence="8">Predicted protein</fullName>
    </submittedName>
</protein>
<dbReference type="FunFam" id="3.20.20.100:FF:000006">
    <property type="entry name" value="Aldo-keto reductase family 1 member A1"/>
    <property type="match status" value="1"/>
</dbReference>
<sequence length="316" mass="36203">MSQVTPLDQSITLNNGTKMPIFGLGTWLSAPGEVSRAVEFALEQGYRHIDCAAIYRNEQEIGETFDRLFNTEKKFNRSDVYVVSKLWNTFHKKEHVRKACLQTLSDLKLDYLDMYLIHWPFNFKYVGDDIKKDENVFPKDENGKIAMEAVPLRETWEEMEKLVDDGLVKSIGISNFPIALVYDLLTYARIKPAANQVECHPYLNQRKLKQALGDIALVAYSPLGHFNESSPVNNQTVKSLAEKLGKTPAQILLKWSTQRGCIVIPKSTKEERIIENSKIFDFELSSEDMESLEGLEKNNLTRTCDPINFWSLPLFD</sequence>
<keyword evidence="2" id="KW-0521">NADP</keyword>
<dbReference type="PROSITE" id="PS00063">
    <property type="entry name" value="ALDOKETO_REDUCTASE_3"/>
    <property type="match status" value="1"/>
</dbReference>
<dbReference type="SUPFAM" id="SSF51430">
    <property type="entry name" value="NAD(P)-linked oxidoreductase"/>
    <property type="match status" value="1"/>
</dbReference>
<feature type="active site" description="Proton donor" evidence="4">
    <location>
        <position position="55"/>
    </location>
</feature>
<feature type="domain" description="NADP-dependent oxidoreductase" evidence="7">
    <location>
        <begin position="24"/>
        <end position="295"/>
    </location>
</feature>
<dbReference type="STRING" id="5762.D2W426"/>
<dbReference type="GeneID" id="8860874"/>
<dbReference type="InterPro" id="IPR020471">
    <property type="entry name" value="AKR"/>
</dbReference>
<keyword evidence="3" id="KW-0560">Oxidoreductase</keyword>
<evidence type="ECO:0000256" key="2">
    <source>
        <dbReference type="ARBA" id="ARBA00022857"/>
    </source>
</evidence>
<dbReference type="Gene3D" id="3.20.20.100">
    <property type="entry name" value="NADP-dependent oxidoreductase domain"/>
    <property type="match status" value="1"/>
</dbReference>
<dbReference type="eggNOG" id="KOG1577">
    <property type="taxonomic scope" value="Eukaryota"/>
</dbReference>
<dbReference type="PROSITE" id="PS00062">
    <property type="entry name" value="ALDOKETO_REDUCTASE_2"/>
    <property type="match status" value="1"/>
</dbReference>
<dbReference type="PIRSF" id="PIRSF000097">
    <property type="entry name" value="AKR"/>
    <property type="match status" value="1"/>
</dbReference>
<dbReference type="PRINTS" id="PR00069">
    <property type="entry name" value="ALDKETRDTASE"/>
</dbReference>
<reference evidence="8 9" key="1">
    <citation type="journal article" date="2010" name="Cell">
        <title>The genome of Naegleria gruberi illuminates early eukaryotic versatility.</title>
        <authorList>
            <person name="Fritz-Laylin L.K."/>
            <person name="Prochnik S.E."/>
            <person name="Ginger M.L."/>
            <person name="Dacks J.B."/>
            <person name="Carpenter M.L."/>
            <person name="Field M.C."/>
            <person name="Kuo A."/>
            <person name="Paredez A."/>
            <person name="Chapman J."/>
            <person name="Pham J."/>
            <person name="Shu S."/>
            <person name="Neupane R."/>
            <person name="Cipriano M."/>
            <person name="Mancuso J."/>
            <person name="Tu H."/>
            <person name="Salamov A."/>
            <person name="Lindquist E."/>
            <person name="Shapiro H."/>
            <person name="Lucas S."/>
            <person name="Grigoriev I.V."/>
            <person name="Cande W.Z."/>
            <person name="Fulton C."/>
            <person name="Rokhsar D.S."/>
            <person name="Dawson S.C."/>
        </authorList>
    </citation>
    <scope>NUCLEOTIDE SEQUENCE [LARGE SCALE GENOMIC DNA]</scope>
    <source>
        <strain evidence="8 9">NEG-M</strain>
    </source>
</reference>
<dbReference type="OrthoDB" id="416253at2759"/>
<evidence type="ECO:0000256" key="6">
    <source>
        <dbReference type="PIRSR" id="PIRSR000097-3"/>
    </source>
</evidence>
<evidence type="ECO:0000256" key="5">
    <source>
        <dbReference type="PIRSR" id="PIRSR000097-2"/>
    </source>
</evidence>
<dbReference type="FunCoup" id="D2W426">
    <property type="interactions" value="293"/>
</dbReference>
<dbReference type="Pfam" id="PF00248">
    <property type="entry name" value="Aldo_ket_red"/>
    <property type="match status" value="1"/>
</dbReference>
<evidence type="ECO:0000256" key="1">
    <source>
        <dbReference type="ARBA" id="ARBA00007905"/>
    </source>
</evidence>
<dbReference type="PANTHER" id="PTHR11732">
    <property type="entry name" value="ALDO/KETO REDUCTASE"/>
    <property type="match status" value="1"/>
</dbReference>
<dbReference type="RefSeq" id="XP_002668932.1">
    <property type="nucleotide sequence ID" value="XM_002668886.1"/>
</dbReference>
<dbReference type="Proteomes" id="UP000006671">
    <property type="component" value="Unassembled WGS sequence"/>
</dbReference>
<evidence type="ECO:0000313" key="8">
    <source>
        <dbReference type="EMBL" id="EFC36188.1"/>
    </source>
</evidence>
<name>D2W426_NAEGR</name>